<feature type="domain" description="DNA-directed RNA polymerase subunit 2 hybrid-binding" evidence="8">
    <location>
        <begin position="421"/>
        <end position="554"/>
    </location>
</feature>
<comment type="caution">
    <text evidence="9">The sequence shown here is derived from an EMBL/GenBank/DDBJ whole genome shotgun (WGS) entry which is preliminary data.</text>
</comment>
<evidence type="ECO:0000256" key="7">
    <source>
        <dbReference type="SAM" id="Coils"/>
    </source>
</evidence>
<evidence type="ECO:0000256" key="3">
    <source>
        <dbReference type="ARBA" id="ARBA00022478"/>
    </source>
</evidence>
<accession>A0A9P8A279</accession>
<dbReference type="Gene3D" id="2.40.50.150">
    <property type="match status" value="2"/>
</dbReference>
<dbReference type="GO" id="GO:0032549">
    <property type="term" value="F:ribonucleoside binding"/>
    <property type="evidence" value="ECO:0007669"/>
    <property type="project" value="InterPro"/>
</dbReference>
<dbReference type="InterPro" id="IPR015712">
    <property type="entry name" value="DNA-dir_RNA_pol_su2"/>
</dbReference>
<dbReference type="InterPro" id="IPR014724">
    <property type="entry name" value="RNA_pol_RPB2_OB-fold"/>
</dbReference>
<dbReference type="GO" id="GO:0003899">
    <property type="term" value="F:DNA-directed RNA polymerase activity"/>
    <property type="evidence" value="ECO:0007669"/>
    <property type="project" value="UniProtKB-EC"/>
</dbReference>
<dbReference type="InterPro" id="IPR007120">
    <property type="entry name" value="DNA-dir_RNAP_su2_dom"/>
</dbReference>
<dbReference type="Gene3D" id="3.90.1100.10">
    <property type="match status" value="1"/>
</dbReference>
<dbReference type="PROSITE" id="PS01166">
    <property type="entry name" value="RNA_POL_BETA"/>
    <property type="match status" value="1"/>
</dbReference>
<dbReference type="GO" id="GO:0006351">
    <property type="term" value="P:DNA-templated transcription"/>
    <property type="evidence" value="ECO:0007669"/>
    <property type="project" value="InterPro"/>
</dbReference>
<comment type="similarity">
    <text evidence="1">Belongs to the RNA polymerase beta chain family.</text>
</comment>
<keyword evidence="3" id="KW-0240">DNA-directed RNA polymerase</keyword>
<feature type="domain" description="DNA-directed RNA polymerase subunit 2 hybrid-binding" evidence="8">
    <location>
        <begin position="291"/>
        <end position="395"/>
    </location>
</feature>
<evidence type="ECO:0000256" key="6">
    <source>
        <dbReference type="ARBA" id="ARBA00023163"/>
    </source>
</evidence>
<keyword evidence="7" id="KW-0175">Coiled coil</keyword>
<evidence type="ECO:0000256" key="2">
    <source>
        <dbReference type="ARBA" id="ARBA00012418"/>
    </source>
</evidence>
<evidence type="ECO:0000259" key="8">
    <source>
        <dbReference type="Pfam" id="PF00562"/>
    </source>
</evidence>
<evidence type="ECO:0000256" key="4">
    <source>
        <dbReference type="ARBA" id="ARBA00022679"/>
    </source>
</evidence>
<dbReference type="GO" id="GO:0000428">
    <property type="term" value="C:DNA-directed RNA polymerase complex"/>
    <property type="evidence" value="ECO:0007669"/>
    <property type="project" value="UniProtKB-KW"/>
</dbReference>
<evidence type="ECO:0000256" key="5">
    <source>
        <dbReference type="ARBA" id="ARBA00022695"/>
    </source>
</evidence>
<organism evidence="9 10">
    <name type="scientific">Mortierella alpina</name>
    <name type="common">Oleaginous fungus</name>
    <name type="synonym">Mortierella renispora</name>
    <dbReference type="NCBI Taxonomy" id="64518"/>
    <lineage>
        <taxon>Eukaryota</taxon>
        <taxon>Fungi</taxon>
        <taxon>Fungi incertae sedis</taxon>
        <taxon>Mucoromycota</taxon>
        <taxon>Mortierellomycotina</taxon>
        <taxon>Mortierellomycetes</taxon>
        <taxon>Mortierellales</taxon>
        <taxon>Mortierellaceae</taxon>
        <taxon>Mortierella</taxon>
    </lineage>
</organism>
<dbReference type="InterPro" id="IPR037033">
    <property type="entry name" value="DNA-dir_RNAP_su2_hyb_sf"/>
</dbReference>
<protein>
    <recommendedName>
        <fullName evidence="2">DNA-directed RNA polymerase</fullName>
        <ecNumber evidence="2">2.7.7.6</ecNumber>
    </recommendedName>
</protein>
<dbReference type="Proteomes" id="UP000717515">
    <property type="component" value="Unassembled WGS sequence"/>
</dbReference>
<keyword evidence="4" id="KW-0808">Transferase</keyword>
<gene>
    <name evidence="9" type="ORF">KVV02_001827</name>
</gene>
<dbReference type="SUPFAM" id="SSF64484">
    <property type="entry name" value="beta and beta-prime subunits of DNA dependent RNA-polymerase"/>
    <property type="match status" value="1"/>
</dbReference>
<dbReference type="InterPro" id="IPR007121">
    <property type="entry name" value="RNA_pol_bsu_CS"/>
</dbReference>
<proteinExistence type="inferred from homology"/>
<dbReference type="EMBL" id="JAIFTL010000242">
    <property type="protein sequence ID" value="KAG9320967.1"/>
    <property type="molecule type" value="Genomic_DNA"/>
</dbReference>
<evidence type="ECO:0000313" key="10">
    <source>
        <dbReference type="Proteomes" id="UP000717515"/>
    </source>
</evidence>
<dbReference type="AlphaFoldDB" id="A0A9P8A279"/>
<keyword evidence="6" id="KW-0804">Transcription</keyword>
<dbReference type="Gene3D" id="2.40.270.10">
    <property type="entry name" value="DNA-directed RNA polymerase, subunit 2, domain 6"/>
    <property type="match status" value="2"/>
</dbReference>
<dbReference type="EC" id="2.7.7.6" evidence="2"/>
<name>A0A9P8A279_MORAP</name>
<reference evidence="9" key="1">
    <citation type="submission" date="2021-07" db="EMBL/GenBank/DDBJ databases">
        <title>Draft genome of Mortierella alpina, strain LL118, isolated from an aspen leaf litter sample.</title>
        <authorList>
            <person name="Yang S."/>
            <person name="Vinatzer B.A."/>
        </authorList>
    </citation>
    <scope>NUCLEOTIDE SEQUENCE</scope>
    <source>
        <strain evidence="9">LL118</strain>
    </source>
</reference>
<evidence type="ECO:0000256" key="1">
    <source>
        <dbReference type="ARBA" id="ARBA00006835"/>
    </source>
</evidence>
<dbReference type="PANTHER" id="PTHR20856">
    <property type="entry name" value="DNA-DIRECTED RNA POLYMERASE I SUBUNIT 2"/>
    <property type="match status" value="1"/>
</dbReference>
<sequence>MNEIFKDAPLSLPNQHVDEMVANKASYNADAVMANQSFTVPWMTSNGTFIVNGVERVPLIQEVKARNVIYVSSMVDDKGLSVTASTRFPDAKFPVRLVLRATEIYLDVSAISRQLEEQEDDDDDTPTKAPTKTPLSVLVDMFGSRVDLMDTLDDTELGDDIIINTLLYMFSKCVSVYFGKEPSDRDNYANKWLRTSGDIIGPIVAEVTSRKSTNFAKALDTKLMSMMRTDWRKIRKCKSWKELVKNKLVEYLDPSETNAIEDEIADLGYGGDFTKFKYMEIHPCTLFGIPASLIPFANHNQSARNIFASSMMKQAMQLVAYPPLYHEGKYLVYGQRPLVDTMTADMLGLNTSPNGINLVVCVLAYTGYNMEDAIIVNKTSVDNGLFQSLVRNVYNRTTDGDVIYDEDEMLLLEGDDDKRLFVKDDEYRELSIGDKIASRHAQKGVVGKIMNASDMPFTGDGIVPDIIFNPHGIPSRMTMGQLLEGVVGTQCTIDGSFFDGTSFNQDLDIDAILDMEQRNSTTLYSGMSGEDMGEHHLGTIYYMPLKHQSKDKVYKDVRRLKKLQAVENEMESLREAMESLMKEVKELTRLKAEMKGYVIAEKVKTNMRIKNK</sequence>
<feature type="coiled-coil region" evidence="7">
    <location>
        <begin position="560"/>
        <end position="593"/>
    </location>
</feature>
<dbReference type="GO" id="GO:0003677">
    <property type="term" value="F:DNA binding"/>
    <property type="evidence" value="ECO:0007669"/>
    <property type="project" value="InterPro"/>
</dbReference>
<evidence type="ECO:0000313" key="9">
    <source>
        <dbReference type="EMBL" id="KAG9320967.1"/>
    </source>
</evidence>
<keyword evidence="5" id="KW-0548">Nucleotidyltransferase</keyword>
<dbReference type="Pfam" id="PF00562">
    <property type="entry name" value="RNA_pol_Rpb2_6"/>
    <property type="match status" value="2"/>
</dbReference>